<gene>
    <name evidence="1" type="ORF">WL88_03415</name>
</gene>
<accession>A0AAW3P7Z4</accession>
<evidence type="ECO:0000313" key="1">
    <source>
        <dbReference type="EMBL" id="KWF44422.1"/>
    </source>
</evidence>
<comment type="caution">
    <text evidence="1">The sequence shown here is derived from an EMBL/GenBank/DDBJ whole genome shotgun (WGS) entry which is preliminary data.</text>
</comment>
<dbReference type="Proteomes" id="UP000063236">
    <property type="component" value="Unassembled WGS sequence"/>
</dbReference>
<organism evidence="1 2">
    <name type="scientific">Burkholderia diffusa</name>
    <dbReference type="NCBI Taxonomy" id="488732"/>
    <lineage>
        <taxon>Bacteria</taxon>
        <taxon>Pseudomonadati</taxon>
        <taxon>Pseudomonadota</taxon>
        <taxon>Betaproteobacteria</taxon>
        <taxon>Burkholderiales</taxon>
        <taxon>Burkholderiaceae</taxon>
        <taxon>Burkholderia</taxon>
        <taxon>Burkholderia cepacia complex</taxon>
    </lineage>
</organism>
<dbReference type="RefSeq" id="WP_060188345.1">
    <property type="nucleotide sequence ID" value="NZ_LPJS01000010.1"/>
</dbReference>
<dbReference type="AlphaFoldDB" id="A0AAW3P7Z4"/>
<sequence>MPFSAAFALSLRTDAASCAAKHFMAFDWIRERMVGIDMKETIPTIRPTCSRGAMRLAQARATT</sequence>
<reference evidence="1 2" key="1">
    <citation type="submission" date="2015-11" db="EMBL/GenBank/DDBJ databases">
        <title>Expanding the genomic diversity of Burkholderia species for the development of highly accurate diagnostics.</title>
        <authorList>
            <person name="Sahl J."/>
            <person name="Keim P."/>
            <person name="Wagner D."/>
        </authorList>
    </citation>
    <scope>NUCLEOTIDE SEQUENCE [LARGE SCALE GENOMIC DNA]</scope>
    <source>
        <strain evidence="1 2">MSMB378WGS</strain>
    </source>
</reference>
<protein>
    <submittedName>
        <fullName evidence="1">Uncharacterized protein</fullName>
    </submittedName>
</protein>
<evidence type="ECO:0000313" key="2">
    <source>
        <dbReference type="Proteomes" id="UP000063236"/>
    </source>
</evidence>
<proteinExistence type="predicted"/>
<name>A0AAW3P7Z4_9BURK</name>
<dbReference type="EMBL" id="LPJV01000066">
    <property type="protein sequence ID" value="KWF44422.1"/>
    <property type="molecule type" value="Genomic_DNA"/>
</dbReference>